<dbReference type="AlphaFoldDB" id="A0A8R1DGU3"/>
<evidence type="ECO:0000256" key="1">
    <source>
        <dbReference type="SAM" id="SignalP"/>
    </source>
</evidence>
<proteinExistence type="predicted"/>
<feature type="chain" id="PRO_5035763078" evidence="1">
    <location>
        <begin position="21"/>
        <end position="149"/>
    </location>
</feature>
<reference evidence="2" key="2">
    <citation type="submission" date="2022-06" db="UniProtKB">
        <authorList>
            <consortium name="EnsemblMetazoa"/>
        </authorList>
    </citation>
    <scope>IDENTIFICATION</scope>
    <source>
        <strain evidence="2">DF5081</strain>
    </source>
</reference>
<name>A0A8R1DGU3_CAEJA</name>
<keyword evidence="1" id="KW-0732">Signal</keyword>
<evidence type="ECO:0000313" key="3">
    <source>
        <dbReference type="Proteomes" id="UP000005237"/>
    </source>
</evidence>
<keyword evidence="3" id="KW-1185">Reference proteome</keyword>
<protein>
    <submittedName>
        <fullName evidence="2">Uncharacterized protein</fullName>
    </submittedName>
</protein>
<evidence type="ECO:0000313" key="2">
    <source>
        <dbReference type="EnsemblMetazoa" id="CJA02386.1"/>
    </source>
</evidence>
<feature type="signal peptide" evidence="1">
    <location>
        <begin position="1"/>
        <end position="20"/>
    </location>
</feature>
<accession>A0A8R1DGU3</accession>
<sequence length="149" mass="17058">MNQLLITSIFLITIIPSVLSRPTEEHPRYTAARLTDEYKFILDGKVKLADSHIFTEDLVVDDCGSGGDYNYFSDKLDVLIPKLSQVEMNVKFAYPVPFANNTIQFTVDETLTLLNDEVQQGEKAFFARLDDKDDDYKIYDIRSVPCYSQ</sequence>
<dbReference type="Proteomes" id="UP000005237">
    <property type="component" value="Unassembled WGS sequence"/>
</dbReference>
<reference evidence="3" key="1">
    <citation type="submission" date="2010-08" db="EMBL/GenBank/DDBJ databases">
        <authorList>
            <consortium name="Caenorhabditis japonica Sequencing Consortium"/>
            <person name="Wilson R.K."/>
        </authorList>
    </citation>
    <scope>NUCLEOTIDE SEQUENCE [LARGE SCALE GENOMIC DNA]</scope>
    <source>
        <strain evidence="3">DF5081</strain>
    </source>
</reference>
<dbReference type="EnsemblMetazoa" id="CJA02386.1">
    <property type="protein sequence ID" value="CJA02386.1"/>
    <property type="gene ID" value="WBGene00121592"/>
</dbReference>
<dbReference type="OMA" id="YKIYDIR"/>
<organism evidence="2 3">
    <name type="scientific">Caenorhabditis japonica</name>
    <dbReference type="NCBI Taxonomy" id="281687"/>
    <lineage>
        <taxon>Eukaryota</taxon>
        <taxon>Metazoa</taxon>
        <taxon>Ecdysozoa</taxon>
        <taxon>Nematoda</taxon>
        <taxon>Chromadorea</taxon>
        <taxon>Rhabditida</taxon>
        <taxon>Rhabditina</taxon>
        <taxon>Rhabditomorpha</taxon>
        <taxon>Rhabditoidea</taxon>
        <taxon>Rhabditidae</taxon>
        <taxon>Peloderinae</taxon>
        <taxon>Caenorhabditis</taxon>
    </lineage>
</organism>